<reference evidence="1" key="1">
    <citation type="submission" date="2021-01" db="EMBL/GenBank/DDBJ databases">
        <title>Whole genome shotgun sequence of Planotetraspora silvatica NBRC 100141.</title>
        <authorList>
            <person name="Komaki H."/>
            <person name="Tamura T."/>
        </authorList>
    </citation>
    <scope>NUCLEOTIDE SEQUENCE</scope>
    <source>
        <strain evidence="1">NBRC 100141</strain>
    </source>
</reference>
<evidence type="ECO:0000313" key="2">
    <source>
        <dbReference type="Proteomes" id="UP000644610"/>
    </source>
</evidence>
<name>A0A8J3UUI4_9ACTN</name>
<proteinExistence type="predicted"/>
<gene>
    <name evidence="1" type="ORF">Psi02_80260</name>
</gene>
<sequence>MVCGEVNLCGGAVAKASLNRAFESHAVDPKRGDLRMGRLKRG</sequence>
<organism evidence="1 2">
    <name type="scientific">Planotetraspora silvatica</name>
    <dbReference type="NCBI Taxonomy" id="234614"/>
    <lineage>
        <taxon>Bacteria</taxon>
        <taxon>Bacillati</taxon>
        <taxon>Actinomycetota</taxon>
        <taxon>Actinomycetes</taxon>
        <taxon>Streptosporangiales</taxon>
        <taxon>Streptosporangiaceae</taxon>
        <taxon>Planotetraspora</taxon>
    </lineage>
</organism>
<protein>
    <submittedName>
        <fullName evidence="1">Uncharacterized protein</fullName>
    </submittedName>
</protein>
<dbReference type="EMBL" id="BOOQ01000083">
    <property type="protein sequence ID" value="GII51602.1"/>
    <property type="molecule type" value="Genomic_DNA"/>
</dbReference>
<accession>A0A8J3UUI4</accession>
<dbReference type="Proteomes" id="UP000644610">
    <property type="component" value="Unassembled WGS sequence"/>
</dbReference>
<comment type="caution">
    <text evidence="1">The sequence shown here is derived from an EMBL/GenBank/DDBJ whole genome shotgun (WGS) entry which is preliminary data.</text>
</comment>
<dbReference type="AlphaFoldDB" id="A0A8J3UUI4"/>
<keyword evidence="2" id="KW-1185">Reference proteome</keyword>
<evidence type="ECO:0000313" key="1">
    <source>
        <dbReference type="EMBL" id="GII51602.1"/>
    </source>
</evidence>